<proteinExistence type="predicted"/>
<feature type="compositionally biased region" description="Polar residues" evidence="1">
    <location>
        <begin position="66"/>
        <end position="76"/>
    </location>
</feature>
<protein>
    <submittedName>
        <fullName evidence="2">Uncharacterized protein</fullName>
    </submittedName>
</protein>
<dbReference type="AlphaFoldDB" id="A0A1Y5Q5X8"/>
<name>A0A1Y5Q5X8_9GAMM</name>
<gene>
    <name evidence="2" type="ORF">STPYR_12651</name>
</gene>
<evidence type="ECO:0000256" key="1">
    <source>
        <dbReference type="SAM" id="MobiDB-lite"/>
    </source>
</evidence>
<evidence type="ECO:0000313" key="2">
    <source>
        <dbReference type="EMBL" id="SBV37708.1"/>
    </source>
</evidence>
<feature type="compositionally biased region" description="Low complexity" evidence="1">
    <location>
        <begin position="39"/>
        <end position="65"/>
    </location>
</feature>
<accession>A0A1Y5Q5X8</accession>
<reference evidence="2" key="1">
    <citation type="submission" date="2016-03" db="EMBL/GenBank/DDBJ databases">
        <authorList>
            <person name="Ploux O."/>
        </authorList>
    </citation>
    <scope>NUCLEOTIDE SEQUENCE</scope>
    <source>
        <strain evidence="2">UC10</strain>
    </source>
</reference>
<feature type="compositionally biased region" description="Basic residues" evidence="1">
    <location>
        <begin position="27"/>
        <end position="38"/>
    </location>
</feature>
<dbReference type="EMBL" id="FLTS01000001">
    <property type="protein sequence ID" value="SBV37708.1"/>
    <property type="molecule type" value="Genomic_DNA"/>
</dbReference>
<sequence>MHACTSFFDTTGMSCRKIPATEWTRGTKCRGRGGRGSKKPQSNSRSKSKSQSQSQSGGRQPASQSPDNTLAGTQSPRLDLCHGGPRGRRR</sequence>
<organism evidence="2">
    <name type="scientific">uncultured Stenotrophomonas sp</name>
    <dbReference type="NCBI Taxonomy" id="165438"/>
    <lineage>
        <taxon>Bacteria</taxon>
        <taxon>Pseudomonadati</taxon>
        <taxon>Pseudomonadota</taxon>
        <taxon>Gammaproteobacteria</taxon>
        <taxon>Lysobacterales</taxon>
        <taxon>Lysobacteraceae</taxon>
        <taxon>Stenotrophomonas</taxon>
        <taxon>environmental samples</taxon>
    </lineage>
</organism>
<feature type="region of interest" description="Disordered" evidence="1">
    <location>
        <begin position="19"/>
        <end position="90"/>
    </location>
</feature>